<evidence type="ECO:0000256" key="2">
    <source>
        <dbReference type="ARBA" id="ARBA00022448"/>
    </source>
</evidence>
<evidence type="ECO:0000256" key="1">
    <source>
        <dbReference type="ARBA" id="ARBA00004141"/>
    </source>
</evidence>
<feature type="transmembrane region" description="Helical" evidence="8">
    <location>
        <begin position="782"/>
        <end position="801"/>
    </location>
</feature>
<dbReference type="PANTHER" id="PTHR48041:SF139">
    <property type="entry name" value="PROTEIN SCARLET"/>
    <property type="match status" value="1"/>
</dbReference>
<name>H5SDF6_9BACT</name>
<keyword evidence="2" id="KW-0813">Transport</keyword>
<dbReference type="SMART" id="SM00240">
    <property type="entry name" value="FHA"/>
    <property type="match status" value="2"/>
</dbReference>
<keyword evidence="6 8" id="KW-1133">Transmembrane helix</keyword>
<feature type="domain" description="ABC transporter" evidence="10">
    <location>
        <begin position="307"/>
        <end position="546"/>
    </location>
</feature>
<keyword evidence="4" id="KW-0547">Nucleotide-binding</keyword>
<keyword evidence="5 11" id="KW-0067">ATP-binding</keyword>
<evidence type="ECO:0000256" key="7">
    <source>
        <dbReference type="ARBA" id="ARBA00023136"/>
    </source>
</evidence>
<accession>H5SDF6</accession>
<evidence type="ECO:0000259" key="10">
    <source>
        <dbReference type="PROSITE" id="PS50893"/>
    </source>
</evidence>
<dbReference type="GO" id="GO:0005524">
    <property type="term" value="F:ATP binding"/>
    <property type="evidence" value="ECO:0007669"/>
    <property type="project" value="UniProtKB-KW"/>
</dbReference>
<dbReference type="EMBL" id="AP011680">
    <property type="protein sequence ID" value="BAL54192.1"/>
    <property type="molecule type" value="Genomic_DNA"/>
</dbReference>
<keyword evidence="3 8" id="KW-0812">Transmembrane</keyword>
<dbReference type="SMART" id="SM00382">
    <property type="entry name" value="AAA"/>
    <property type="match status" value="1"/>
</dbReference>
<dbReference type="InterPro" id="IPR008984">
    <property type="entry name" value="SMAD_FHA_dom_sf"/>
</dbReference>
<dbReference type="InterPro" id="IPR013525">
    <property type="entry name" value="ABC2_TM"/>
</dbReference>
<dbReference type="Pfam" id="PF00005">
    <property type="entry name" value="ABC_tran"/>
    <property type="match status" value="1"/>
</dbReference>
<feature type="transmembrane region" description="Helical" evidence="8">
    <location>
        <begin position="753"/>
        <end position="776"/>
    </location>
</feature>
<dbReference type="InterPro" id="IPR027417">
    <property type="entry name" value="P-loop_NTPase"/>
</dbReference>
<dbReference type="InterPro" id="IPR050352">
    <property type="entry name" value="ABCG_transporters"/>
</dbReference>
<keyword evidence="7 8" id="KW-0472">Membrane</keyword>
<sequence length="907" mass="99854">MSTAKRQWIIGRAPDCDIVVDHPQVSARHCRLTRTEAGWVLADLGSTNGTYVNGVRIRGLVTVRPSDQILLANAVPLPWSRVFPQATGEGMAAAASGDAGSVARLAATQRPPVGPRAAPGSAVDAAAAGRVIRIGRAPDNDVVLDHPTVSRYHARLVQLADGSMYIEDLQSFNGTAVGHVYQRVQRAAVSPQDVVYLGTYRVPVAQLLQGRRVQGWVQPQGGPLLLGRQQIGADPWLGRQAAQLVQQGNQFLLQAQGAAPGVFVNGRPLHGQIALQPGDQVQVGTQCLRIRPDGQLEQWNYRERLVVEARQVGVCVGRKWLIRDISLTLFPRELIALMGPSGAGKTTLLMCLCGYLRPSQGDVLFNGESLYDNYARFSPFMGYVPQDDIMHRELTVREALYYSARLRLPTDYSDAEIHQRIEAVIAQLGLEGCEDVLIGSPERKGISGGQRKRVNLAMELLTDPLVLFLDEPTSGLSSEDALLVVEALRRLADSGKIIVVTIHQPGLDVYRLFDHLILIGKDRNSPEPGQLVYYGPAYPDAVHFFNPQGIPNLKPGADPLPDEVLRGLNRRPASHWVQCYRQSKYYRDFVENRRLSSDNQRVAQPRQSARPAVSLRPPGWIQLWTLMRRCFRVKWRDTWGSTILLAQAPVVALLVVLVLARSASSSDPQDYLQAKPQTIFLAGLAALWFGCSNSVREIVGEWAIFRRERMVGLRLWSYLLSKLTILGGLCIVQCLVLLVLISLYCNWKASLSAMYAFTLTAALAGLAIGLCISALARTSEMAVALLPLVLIPMVVLSGAMFPIRKMHDAMQAVCRIMPTRWAYEGMVVLEADAMERDREKSGARRPAVTNAQGQVSGLPVVPPPDIAERHFPREMRHRPGESFTWLAVLTAIYGGSVFAILRLRAGS</sequence>
<organism evidence="11">
    <name type="scientific">uncultured Planctomycetota bacterium</name>
    <dbReference type="NCBI Taxonomy" id="120965"/>
    <lineage>
        <taxon>Bacteria</taxon>
        <taxon>Pseudomonadati</taxon>
        <taxon>Planctomycetota</taxon>
        <taxon>environmental samples</taxon>
    </lineage>
</organism>
<dbReference type="Gene3D" id="3.40.50.300">
    <property type="entry name" value="P-loop containing nucleotide triphosphate hydrolases"/>
    <property type="match status" value="1"/>
</dbReference>
<dbReference type="PROSITE" id="PS50893">
    <property type="entry name" value="ABC_TRANSPORTER_2"/>
    <property type="match status" value="1"/>
</dbReference>
<evidence type="ECO:0000256" key="5">
    <source>
        <dbReference type="ARBA" id="ARBA00022840"/>
    </source>
</evidence>
<reference evidence="11" key="2">
    <citation type="journal article" date="2012" name="PLoS ONE">
        <title>A Deeply Branching Thermophilic Bacterium with an Ancient Acetyl-CoA Pathway Dominates a Subsurface Ecosystem.</title>
        <authorList>
            <person name="Takami H."/>
            <person name="Noguchi H."/>
            <person name="Takaki Y."/>
            <person name="Uchiyama I."/>
            <person name="Toyoda A."/>
            <person name="Nishi S."/>
            <person name="Chee G.-J."/>
            <person name="Arai W."/>
            <person name="Nunoura T."/>
            <person name="Itoh T."/>
            <person name="Hattori M."/>
            <person name="Takai K."/>
        </authorList>
    </citation>
    <scope>NUCLEOTIDE SEQUENCE</scope>
</reference>
<evidence type="ECO:0000256" key="6">
    <source>
        <dbReference type="ARBA" id="ARBA00022989"/>
    </source>
</evidence>
<dbReference type="InterPro" id="IPR017871">
    <property type="entry name" value="ABC_transporter-like_CS"/>
</dbReference>
<dbReference type="PANTHER" id="PTHR48041">
    <property type="entry name" value="ABC TRANSPORTER G FAMILY MEMBER 28"/>
    <property type="match status" value="1"/>
</dbReference>
<dbReference type="Gene3D" id="2.60.200.20">
    <property type="match status" value="3"/>
</dbReference>
<dbReference type="GO" id="GO:0016020">
    <property type="term" value="C:membrane"/>
    <property type="evidence" value="ECO:0007669"/>
    <property type="project" value="UniProtKB-SubCell"/>
</dbReference>
<dbReference type="GO" id="GO:0140359">
    <property type="term" value="F:ABC-type transporter activity"/>
    <property type="evidence" value="ECO:0007669"/>
    <property type="project" value="InterPro"/>
</dbReference>
<protein>
    <submittedName>
        <fullName evidence="11">ABC transport system ATP-binding protein</fullName>
    </submittedName>
</protein>
<dbReference type="Pfam" id="PF00498">
    <property type="entry name" value="FHA"/>
    <property type="match status" value="2"/>
</dbReference>
<evidence type="ECO:0000313" key="11">
    <source>
        <dbReference type="EMBL" id="BAL54192.1"/>
    </source>
</evidence>
<comment type="subcellular location">
    <subcellularLocation>
        <location evidence="1">Membrane</location>
        <topology evidence="1">Multi-pass membrane protein</topology>
    </subcellularLocation>
</comment>
<evidence type="ECO:0000259" key="9">
    <source>
        <dbReference type="PROSITE" id="PS50006"/>
    </source>
</evidence>
<gene>
    <name evidence="11" type="ORF">HGMM_F13D05C14</name>
</gene>
<evidence type="ECO:0000256" key="3">
    <source>
        <dbReference type="ARBA" id="ARBA00022692"/>
    </source>
</evidence>
<dbReference type="Pfam" id="PF01061">
    <property type="entry name" value="ABC2_membrane"/>
    <property type="match status" value="1"/>
</dbReference>
<dbReference type="CDD" id="cd00060">
    <property type="entry name" value="FHA"/>
    <property type="match status" value="2"/>
</dbReference>
<dbReference type="InterPro" id="IPR003593">
    <property type="entry name" value="AAA+_ATPase"/>
</dbReference>
<dbReference type="SUPFAM" id="SSF52540">
    <property type="entry name" value="P-loop containing nucleoside triphosphate hydrolases"/>
    <property type="match status" value="1"/>
</dbReference>
<proteinExistence type="predicted"/>
<dbReference type="GO" id="GO:0016887">
    <property type="term" value="F:ATP hydrolysis activity"/>
    <property type="evidence" value="ECO:0007669"/>
    <property type="project" value="InterPro"/>
</dbReference>
<feature type="domain" description="FHA" evidence="9">
    <location>
        <begin position="132"/>
        <end position="182"/>
    </location>
</feature>
<dbReference type="InterPro" id="IPR000253">
    <property type="entry name" value="FHA_dom"/>
</dbReference>
<feature type="transmembrane region" description="Helical" evidence="8">
    <location>
        <begin position="715"/>
        <end position="741"/>
    </location>
</feature>
<dbReference type="PROSITE" id="PS00211">
    <property type="entry name" value="ABC_TRANSPORTER_1"/>
    <property type="match status" value="1"/>
</dbReference>
<feature type="transmembrane region" description="Helical" evidence="8">
    <location>
        <begin position="639"/>
        <end position="659"/>
    </location>
</feature>
<feature type="domain" description="FHA" evidence="9">
    <location>
        <begin position="8"/>
        <end position="57"/>
    </location>
</feature>
<dbReference type="InterPro" id="IPR003439">
    <property type="entry name" value="ABC_transporter-like_ATP-bd"/>
</dbReference>
<evidence type="ECO:0000256" key="8">
    <source>
        <dbReference type="SAM" id="Phobius"/>
    </source>
</evidence>
<evidence type="ECO:0000256" key="4">
    <source>
        <dbReference type="ARBA" id="ARBA00022741"/>
    </source>
</evidence>
<dbReference type="PROSITE" id="PS50006">
    <property type="entry name" value="FHA_DOMAIN"/>
    <property type="match status" value="2"/>
</dbReference>
<dbReference type="AlphaFoldDB" id="H5SDF6"/>
<feature type="transmembrane region" description="Helical" evidence="8">
    <location>
        <begin position="883"/>
        <end position="901"/>
    </location>
</feature>
<dbReference type="SUPFAM" id="SSF49879">
    <property type="entry name" value="SMAD/FHA domain"/>
    <property type="match status" value="3"/>
</dbReference>
<reference evidence="11" key="1">
    <citation type="journal article" date="2005" name="Environ. Microbiol.">
        <title>Genetic and functional properties of uncultivated thermophilic crenarchaeotes from a subsurface gold mine as revealed by analysis of genome fragments.</title>
        <authorList>
            <person name="Nunoura T."/>
            <person name="Hirayama H."/>
            <person name="Takami H."/>
            <person name="Oida H."/>
            <person name="Nishi S."/>
            <person name="Shimamura S."/>
            <person name="Suzuki Y."/>
            <person name="Inagaki F."/>
            <person name="Takai K."/>
            <person name="Nealson K.H."/>
            <person name="Horikoshi K."/>
        </authorList>
    </citation>
    <scope>NUCLEOTIDE SEQUENCE</scope>
</reference>